<dbReference type="InterPro" id="IPR032502">
    <property type="entry name" value="DUF4979"/>
</dbReference>
<organism evidence="2 3">
    <name type="scientific">Phocaeicola plebeius</name>
    <dbReference type="NCBI Taxonomy" id="310297"/>
    <lineage>
        <taxon>Bacteria</taxon>
        <taxon>Pseudomonadati</taxon>
        <taxon>Bacteroidota</taxon>
        <taxon>Bacteroidia</taxon>
        <taxon>Bacteroidales</taxon>
        <taxon>Bacteroidaceae</taxon>
        <taxon>Phocaeicola</taxon>
    </lineage>
</organism>
<comment type="caution">
    <text evidence="2">The sequence shown here is derived from an EMBL/GenBank/DDBJ whole genome shotgun (WGS) entry which is preliminary data.</text>
</comment>
<feature type="domain" description="BIG2" evidence="1">
    <location>
        <begin position="224"/>
        <end position="302"/>
    </location>
</feature>
<evidence type="ECO:0000313" key="2">
    <source>
        <dbReference type="EMBL" id="RGS08634.1"/>
    </source>
</evidence>
<proteinExistence type="predicted"/>
<protein>
    <submittedName>
        <fullName evidence="2">DUF4979 domain-containing protein</fullName>
    </submittedName>
</protein>
<reference evidence="2 3" key="1">
    <citation type="submission" date="2018-08" db="EMBL/GenBank/DDBJ databases">
        <title>A genome reference for cultivated species of the human gut microbiota.</title>
        <authorList>
            <person name="Zou Y."/>
            <person name="Xue W."/>
            <person name="Luo G."/>
        </authorList>
    </citation>
    <scope>NUCLEOTIDE SEQUENCE [LARGE SCALE GENOMIC DNA]</scope>
    <source>
        <strain evidence="2 3">AF24-16AC</strain>
    </source>
</reference>
<feature type="domain" description="BIG2" evidence="1">
    <location>
        <begin position="44"/>
        <end position="127"/>
    </location>
</feature>
<dbReference type="Gene3D" id="2.60.40.1080">
    <property type="match status" value="3"/>
</dbReference>
<dbReference type="SUPFAM" id="SSF49373">
    <property type="entry name" value="Invasin/intimin cell-adhesion fragments"/>
    <property type="match status" value="3"/>
</dbReference>
<dbReference type="Pfam" id="PF16351">
    <property type="entry name" value="DUF4979"/>
    <property type="match status" value="1"/>
</dbReference>
<dbReference type="Pfam" id="PF02368">
    <property type="entry name" value="Big_2"/>
    <property type="match status" value="2"/>
</dbReference>
<dbReference type="AlphaFoldDB" id="A0A412H7C8"/>
<evidence type="ECO:0000313" key="3">
    <source>
        <dbReference type="Proteomes" id="UP000285750"/>
    </source>
</evidence>
<dbReference type="InterPro" id="IPR045197">
    <property type="entry name" value="NUP210-like"/>
</dbReference>
<dbReference type="SMART" id="SM00635">
    <property type="entry name" value="BID_2"/>
    <property type="match status" value="3"/>
</dbReference>
<dbReference type="EMBL" id="QRUY01000009">
    <property type="protein sequence ID" value="RGS08634.1"/>
    <property type="molecule type" value="Genomic_DNA"/>
</dbReference>
<evidence type="ECO:0000259" key="1">
    <source>
        <dbReference type="SMART" id="SM00635"/>
    </source>
</evidence>
<dbReference type="PANTHER" id="PTHR23019:SF0">
    <property type="entry name" value="NUCLEAR PORE MEMBRANE GLYCOPROTEIN 210"/>
    <property type="match status" value="1"/>
</dbReference>
<name>A0A412H7C8_9BACT</name>
<gene>
    <name evidence="2" type="ORF">DWY14_05510</name>
</gene>
<feature type="domain" description="BIG2" evidence="1">
    <location>
        <begin position="138"/>
        <end position="217"/>
    </location>
</feature>
<dbReference type="Proteomes" id="UP000285750">
    <property type="component" value="Unassembled WGS sequence"/>
</dbReference>
<dbReference type="InterPro" id="IPR003343">
    <property type="entry name" value="Big_2"/>
</dbReference>
<accession>A0A412H7C8</accession>
<sequence length="468" mass="51570">MGIKTVYNIKSIIMIIRYLNRSWLGALGLSLCMCSCNDEEQFEPLESQKIISEITLKVSDPLPLLINTDSLVAYEVLPEDANNKNVIWTSSNEEIASVDAEGRIYANNFGKAFITVAPEAGFAGIKTVEVEVIDRIIPIKEIQIKNTDLSVYATASLQLETSYLPLEATYSSLSWTSLTPEIASVTDEGLVKGLVPGNAVIRVEARDGGGCFKDVAITVKEVQPLTDIIFKEGQEEVAMYETSKLLFTPVPADATTSTIQWSSTDNNVVSINQETGVYYVKGYGSTVITAKSGDVEANITLTVAPGKINDTFLYGATNWRGFSKDYASAEIVDGKFVVTPGTNQKASIERIYDTDFHAGNYPIVAIKRTDPATSYSMVMDMWTDKNYGAYKGQIQKIIDPADNVPVYYVDISAAQFGSMTLPKDKAETLDVFVYRMNNLGQTENISYSVYWIKSFKSVDELKKYVGVE</sequence>
<dbReference type="PANTHER" id="PTHR23019">
    <property type="entry name" value="NUCLEAR PORE MEMBRANE GLYCOPROTEIN GP210-RELATED"/>
    <property type="match status" value="1"/>
</dbReference>
<dbReference type="InterPro" id="IPR008964">
    <property type="entry name" value="Invasin/intimin_cell_adhesion"/>
</dbReference>